<reference evidence="1" key="2">
    <citation type="submission" date="2010-07" db="EMBL/GenBank/DDBJ databases">
        <authorList>
            <consortium name="The Broad Institute Genome Sequencing Platform"/>
            <consortium name="Broad Institute Genome Sequencing Center for Infectious Disease"/>
            <person name="Ma L.-J."/>
            <person name="Dead R."/>
            <person name="Young S."/>
            <person name="Zeng Q."/>
            <person name="Koehrsen M."/>
            <person name="Alvarado L."/>
            <person name="Berlin A."/>
            <person name="Chapman S.B."/>
            <person name="Chen Z."/>
            <person name="Freedman E."/>
            <person name="Gellesch M."/>
            <person name="Goldberg J."/>
            <person name="Griggs A."/>
            <person name="Gujja S."/>
            <person name="Heilman E.R."/>
            <person name="Heiman D."/>
            <person name="Hepburn T."/>
            <person name="Howarth C."/>
            <person name="Jen D."/>
            <person name="Larson L."/>
            <person name="Mehta T."/>
            <person name="Neiman D."/>
            <person name="Pearson M."/>
            <person name="Roberts A."/>
            <person name="Saif S."/>
            <person name="Shea T."/>
            <person name="Shenoy N."/>
            <person name="Sisk P."/>
            <person name="Stolte C."/>
            <person name="Sykes S."/>
            <person name="Walk T."/>
            <person name="White J."/>
            <person name="Yandava C."/>
            <person name="Haas B."/>
            <person name="Nusbaum C."/>
            <person name="Birren B."/>
        </authorList>
    </citation>
    <scope>NUCLEOTIDE SEQUENCE</scope>
    <source>
        <strain evidence="1">R3-111a-1</strain>
    </source>
</reference>
<reference evidence="1" key="3">
    <citation type="submission" date="2010-09" db="EMBL/GenBank/DDBJ databases">
        <title>Annotation of Gaeumannomyces graminis var. tritici R3-111a-1.</title>
        <authorList>
            <consortium name="The Broad Institute Genome Sequencing Platform"/>
            <person name="Ma L.-J."/>
            <person name="Dead R."/>
            <person name="Young S.K."/>
            <person name="Zeng Q."/>
            <person name="Gargeya S."/>
            <person name="Fitzgerald M."/>
            <person name="Haas B."/>
            <person name="Abouelleil A."/>
            <person name="Alvarado L."/>
            <person name="Arachchi H.M."/>
            <person name="Berlin A."/>
            <person name="Brown A."/>
            <person name="Chapman S.B."/>
            <person name="Chen Z."/>
            <person name="Dunbar C."/>
            <person name="Freedman E."/>
            <person name="Gearin G."/>
            <person name="Gellesch M."/>
            <person name="Goldberg J."/>
            <person name="Griggs A."/>
            <person name="Gujja S."/>
            <person name="Heiman D."/>
            <person name="Howarth C."/>
            <person name="Larson L."/>
            <person name="Lui A."/>
            <person name="MacDonald P.J.P."/>
            <person name="Mehta T."/>
            <person name="Montmayeur A."/>
            <person name="Murphy C."/>
            <person name="Neiman D."/>
            <person name="Pearson M."/>
            <person name="Priest M."/>
            <person name="Roberts A."/>
            <person name="Saif S."/>
            <person name="Shea T."/>
            <person name="Shenoy N."/>
            <person name="Sisk P."/>
            <person name="Stolte C."/>
            <person name="Sykes S."/>
            <person name="Yandava C."/>
            <person name="Wortman J."/>
            <person name="Nusbaum C."/>
            <person name="Birren B."/>
        </authorList>
    </citation>
    <scope>NUCLEOTIDE SEQUENCE</scope>
    <source>
        <strain evidence="1">R3-111a-1</strain>
    </source>
</reference>
<dbReference type="GeneID" id="20354265"/>
<reference evidence="2" key="5">
    <citation type="submission" date="2018-04" db="UniProtKB">
        <authorList>
            <consortium name="EnsemblFungi"/>
        </authorList>
    </citation>
    <scope>IDENTIFICATION</scope>
    <source>
        <strain evidence="2">R3-111a-1</strain>
    </source>
</reference>
<evidence type="ECO:0000313" key="2">
    <source>
        <dbReference type="EnsemblFungi" id="EJT68617"/>
    </source>
</evidence>
<dbReference type="EnsemblFungi" id="EJT68617">
    <property type="protein sequence ID" value="EJT68617"/>
    <property type="gene ID" value="GGTG_13807"/>
</dbReference>
<dbReference type="RefSeq" id="XP_009229992.1">
    <property type="nucleotide sequence ID" value="XM_009231728.1"/>
</dbReference>
<organism evidence="1">
    <name type="scientific">Gaeumannomyces tritici (strain R3-111a-1)</name>
    <name type="common">Wheat and barley take-all root rot fungus</name>
    <name type="synonym">Gaeumannomyces graminis var. tritici</name>
    <dbReference type="NCBI Taxonomy" id="644352"/>
    <lineage>
        <taxon>Eukaryota</taxon>
        <taxon>Fungi</taxon>
        <taxon>Dikarya</taxon>
        <taxon>Ascomycota</taxon>
        <taxon>Pezizomycotina</taxon>
        <taxon>Sordariomycetes</taxon>
        <taxon>Sordariomycetidae</taxon>
        <taxon>Magnaporthales</taxon>
        <taxon>Magnaporthaceae</taxon>
        <taxon>Gaeumannomyces</taxon>
    </lineage>
</organism>
<keyword evidence="3" id="KW-1185">Reference proteome</keyword>
<evidence type="ECO:0000313" key="1">
    <source>
        <dbReference type="EMBL" id="EJT68617.1"/>
    </source>
</evidence>
<dbReference type="AlphaFoldDB" id="J3PJW6"/>
<name>J3PJW6_GAET3</name>
<sequence>MSVDSCASDAKARKMSREVEDEILQETPQRQIRAQVDVEFTACLSAGTPPQPFATIPFSRDPDLVDRGDILEQLRRRCSLDWICCSVSPSRAEVASFSMMMGFEDQARDGDPLLLPTAQAEATRSNLGVVPFAEAYDAVVRRAAGLVDLLNELLTPTLKLKRPQTARAFRSEIGRMYAEINSQPGAKAKL</sequence>
<dbReference type="HOGENOM" id="CLU_1428068_0_0_1"/>
<proteinExistence type="predicted"/>
<gene>
    <name evidence="2" type="primary">20354265</name>
    <name evidence="1" type="ORF">GGTG_13807</name>
</gene>
<reference evidence="3" key="1">
    <citation type="submission" date="2010-07" db="EMBL/GenBank/DDBJ databases">
        <title>The genome sequence of Gaeumannomyces graminis var. tritici strain R3-111a-1.</title>
        <authorList>
            <consortium name="The Broad Institute Genome Sequencing Platform"/>
            <person name="Ma L.-J."/>
            <person name="Dead R."/>
            <person name="Young S."/>
            <person name="Zeng Q."/>
            <person name="Koehrsen M."/>
            <person name="Alvarado L."/>
            <person name="Berlin A."/>
            <person name="Chapman S.B."/>
            <person name="Chen Z."/>
            <person name="Freedman E."/>
            <person name="Gellesch M."/>
            <person name="Goldberg J."/>
            <person name="Griggs A."/>
            <person name="Gujja S."/>
            <person name="Heilman E.R."/>
            <person name="Heiman D."/>
            <person name="Hepburn T."/>
            <person name="Howarth C."/>
            <person name="Jen D."/>
            <person name="Larson L."/>
            <person name="Mehta T."/>
            <person name="Neiman D."/>
            <person name="Pearson M."/>
            <person name="Roberts A."/>
            <person name="Saif S."/>
            <person name="Shea T."/>
            <person name="Shenoy N."/>
            <person name="Sisk P."/>
            <person name="Stolte C."/>
            <person name="Sykes S."/>
            <person name="Walk T."/>
            <person name="White J."/>
            <person name="Yandava C."/>
            <person name="Haas B."/>
            <person name="Nusbaum C."/>
            <person name="Birren B."/>
        </authorList>
    </citation>
    <scope>NUCLEOTIDE SEQUENCE [LARGE SCALE GENOMIC DNA]</scope>
    <source>
        <strain evidence="3">R3-111a-1</strain>
    </source>
</reference>
<protein>
    <submittedName>
        <fullName evidence="1 2">Uncharacterized protein</fullName>
    </submittedName>
</protein>
<evidence type="ECO:0000313" key="3">
    <source>
        <dbReference type="Proteomes" id="UP000006039"/>
    </source>
</evidence>
<accession>J3PJW6</accession>
<reference evidence="2" key="4">
    <citation type="journal article" date="2015" name="G3 (Bethesda)">
        <title>Genome sequences of three phytopathogenic species of the Magnaporthaceae family of fungi.</title>
        <authorList>
            <person name="Okagaki L.H."/>
            <person name="Nunes C.C."/>
            <person name="Sailsbery J."/>
            <person name="Clay B."/>
            <person name="Brown D."/>
            <person name="John T."/>
            <person name="Oh Y."/>
            <person name="Young N."/>
            <person name="Fitzgerald M."/>
            <person name="Haas B.J."/>
            <person name="Zeng Q."/>
            <person name="Young S."/>
            <person name="Adiconis X."/>
            <person name="Fan L."/>
            <person name="Levin J.Z."/>
            <person name="Mitchell T.K."/>
            <person name="Okubara P.A."/>
            <person name="Farman M.L."/>
            <person name="Kohn L.M."/>
            <person name="Birren B."/>
            <person name="Ma L.-J."/>
            <person name="Dean R.A."/>
        </authorList>
    </citation>
    <scope>NUCLEOTIDE SEQUENCE</scope>
    <source>
        <strain evidence="2">R3-111a-1</strain>
    </source>
</reference>
<dbReference type="VEuPathDB" id="FungiDB:GGTG_13807"/>
<dbReference type="EMBL" id="GL385450">
    <property type="protein sequence ID" value="EJT68617.1"/>
    <property type="molecule type" value="Genomic_DNA"/>
</dbReference>
<dbReference type="Proteomes" id="UP000006039">
    <property type="component" value="Unassembled WGS sequence"/>
</dbReference>
<dbReference type="STRING" id="644352.J3PJW6"/>